<dbReference type="AlphaFoldDB" id="A0A7V5HZZ4"/>
<dbReference type="InterPro" id="IPR003593">
    <property type="entry name" value="AAA+_ATPase"/>
</dbReference>
<dbReference type="PANTHER" id="PTHR43875">
    <property type="entry name" value="MALTODEXTRIN IMPORT ATP-BINDING PROTEIN MSMX"/>
    <property type="match status" value="1"/>
</dbReference>
<gene>
    <name evidence="5" type="ORF">ENL39_06280</name>
</gene>
<dbReference type="FunFam" id="3.40.50.300:FF:000042">
    <property type="entry name" value="Maltose/maltodextrin ABC transporter, ATP-binding protein"/>
    <property type="match status" value="1"/>
</dbReference>
<dbReference type="Gene3D" id="2.40.50.140">
    <property type="entry name" value="Nucleic acid-binding proteins"/>
    <property type="match status" value="1"/>
</dbReference>
<dbReference type="SMART" id="SM00382">
    <property type="entry name" value="AAA"/>
    <property type="match status" value="1"/>
</dbReference>
<evidence type="ECO:0000259" key="4">
    <source>
        <dbReference type="PROSITE" id="PS50893"/>
    </source>
</evidence>
<reference evidence="5" key="1">
    <citation type="journal article" date="2020" name="mSystems">
        <title>Genome- and Community-Level Interaction Insights into Carbon Utilization and Element Cycling Functions of Hydrothermarchaeota in Hydrothermal Sediment.</title>
        <authorList>
            <person name="Zhou Z."/>
            <person name="Liu Y."/>
            <person name="Xu W."/>
            <person name="Pan J."/>
            <person name="Luo Z.H."/>
            <person name="Li M."/>
        </authorList>
    </citation>
    <scope>NUCLEOTIDE SEQUENCE [LARGE SCALE GENOMIC DNA]</scope>
    <source>
        <strain evidence="5">HyVt-92</strain>
    </source>
</reference>
<dbReference type="InterPro" id="IPR047641">
    <property type="entry name" value="ABC_transpr_MalK/UgpC-like"/>
</dbReference>
<evidence type="ECO:0000313" key="5">
    <source>
        <dbReference type="EMBL" id="HHF99070.1"/>
    </source>
</evidence>
<dbReference type="GO" id="GO:0016887">
    <property type="term" value="F:ATP hydrolysis activity"/>
    <property type="evidence" value="ECO:0007669"/>
    <property type="project" value="InterPro"/>
</dbReference>
<dbReference type="Pfam" id="PF17912">
    <property type="entry name" value="OB_MalK"/>
    <property type="match status" value="1"/>
</dbReference>
<dbReference type="GO" id="GO:0005524">
    <property type="term" value="F:ATP binding"/>
    <property type="evidence" value="ECO:0007669"/>
    <property type="project" value="UniProtKB-KW"/>
</dbReference>
<dbReference type="Proteomes" id="UP000886070">
    <property type="component" value="Unassembled WGS sequence"/>
</dbReference>
<dbReference type="Gene3D" id="3.40.50.300">
    <property type="entry name" value="P-loop containing nucleotide triphosphate hydrolases"/>
    <property type="match status" value="1"/>
</dbReference>
<dbReference type="GO" id="GO:0140359">
    <property type="term" value="F:ABC-type transporter activity"/>
    <property type="evidence" value="ECO:0007669"/>
    <property type="project" value="UniProtKB-ARBA"/>
</dbReference>
<name>A0A7V5HZZ4_UNCAE</name>
<dbReference type="InterPro" id="IPR017871">
    <property type="entry name" value="ABC_transporter-like_CS"/>
</dbReference>
<evidence type="ECO:0000256" key="2">
    <source>
        <dbReference type="ARBA" id="ARBA00022741"/>
    </source>
</evidence>
<accession>A0A7V5HZZ4</accession>
<proteinExistence type="predicted"/>
<feature type="domain" description="ABC transporter" evidence="4">
    <location>
        <begin position="4"/>
        <end position="250"/>
    </location>
</feature>
<keyword evidence="2" id="KW-0547">Nucleotide-binding</keyword>
<organism evidence="5">
    <name type="scientific">Aerophobetes bacterium</name>
    <dbReference type="NCBI Taxonomy" id="2030807"/>
    <lineage>
        <taxon>Bacteria</taxon>
        <taxon>Candidatus Aerophobota</taxon>
    </lineage>
</organism>
<evidence type="ECO:0000256" key="3">
    <source>
        <dbReference type="ARBA" id="ARBA00022840"/>
    </source>
</evidence>
<protein>
    <submittedName>
        <fullName evidence="5">ABC transporter ATP-binding protein</fullName>
    </submittedName>
</protein>
<dbReference type="Gene3D" id="2.40.50.100">
    <property type="match status" value="1"/>
</dbReference>
<keyword evidence="1" id="KW-0813">Transport</keyword>
<dbReference type="InterPro" id="IPR012340">
    <property type="entry name" value="NA-bd_OB-fold"/>
</dbReference>
<dbReference type="SUPFAM" id="SSF50331">
    <property type="entry name" value="MOP-like"/>
    <property type="match status" value="1"/>
</dbReference>
<sequence>MSSIRLEGVVKRYYKEKLFISEKNRKASAILALDHVYLDIKEGETLGVIGPTGCGKTTLLKVIAGLERAEEGKVFFDEKDVTRLKPRERNIGMVFQTYALYPHMIARENLAFPFRIRRWPEPMIDERIEFTAQTLGVGFRELLGRMPRTLSQGQKQRVALGRCIIRNPSVFLLDEPLSSLDAKLRIKTRTEIKKILRKFSITTVYVTHDQSEAVALADRIAVMREGRIEQVGTFEEIYNHPANVFVAGFVGNPSMNFLHFGLVEEAGKFFIVDPLSYIKIPVPSEWEEKLKEKDLVGKDIIFGMRPEDIKVRERGESPGDYFIFKARVEDRELTVDNKAHLFLKFDYNRLIATVEDCGFFPEVGEEVEFSFPVRKGKIFNRETELAVIS</sequence>
<dbReference type="Pfam" id="PF00005">
    <property type="entry name" value="ABC_tran"/>
    <property type="match status" value="1"/>
</dbReference>
<dbReference type="EMBL" id="DRTT01000171">
    <property type="protein sequence ID" value="HHF99070.1"/>
    <property type="molecule type" value="Genomic_DNA"/>
</dbReference>
<dbReference type="InterPro" id="IPR040582">
    <property type="entry name" value="OB_MalK-like"/>
</dbReference>
<dbReference type="PROSITE" id="PS50893">
    <property type="entry name" value="ABC_TRANSPORTER_2"/>
    <property type="match status" value="1"/>
</dbReference>
<keyword evidence="3 5" id="KW-0067">ATP-binding</keyword>
<evidence type="ECO:0000256" key="1">
    <source>
        <dbReference type="ARBA" id="ARBA00022448"/>
    </source>
</evidence>
<dbReference type="PANTHER" id="PTHR43875:SF1">
    <property type="entry name" value="OSMOPROTECTIVE COMPOUNDS UPTAKE ATP-BINDING PROTEIN GGTA"/>
    <property type="match status" value="1"/>
</dbReference>
<dbReference type="InterPro" id="IPR003439">
    <property type="entry name" value="ABC_transporter-like_ATP-bd"/>
</dbReference>
<comment type="caution">
    <text evidence="5">The sequence shown here is derived from an EMBL/GenBank/DDBJ whole genome shotgun (WGS) entry which is preliminary data.</text>
</comment>
<dbReference type="InterPro" id="IPR008995">
    <property type="entry name" value="Mo/tungstate-bd_C_term_dom"/>
</dbReference>
<dbReference type="PROSITE" id="PS00211">
    <property type="entry name" value="ABC_TRANSPORTER_1"/>
    <property type="match status" value="1"/>
</dbReference>
<dbReference type="SUPFAM" id="SSF52540">
    <property type="entry name" value="P-loop containing nucleoside triphosphate hydrolases"/>
    <property type="match status" value="1"/>
</dbReference>
<dbReference type="GO" id="GO:0055052">
    <property type="term" value="C:ATP-binding cassette (ABC) transporter complex, substrate-binding subunit-containing"/>
    <property type="evidence" value="ECO:0007669"/>
    <property type="project" value="TreeGrafter"/>
</dbReference>
<dbReference type="InterPro" id="IPR027417">
    <property type="entry name" value="P-loop_NTPase"/>
</dbReference>